<keyword evidence="3" id="KW-0805">Transcription regulation</keyword>
<evidence type="ECO:0000256" key="1">
    <source>
        <dbReference type="ARBA" id="ARBA00004123"/>
    </source>
</evidence>
<reference evidence="7 8" key="1">
    <citation type="submission" date="2011-02" db="EMBL/GenBank/DDBJ databases">
        <title>The Genome Sequence of Sphaeroforma arctica JP610.</title>
        <authorList>
            <consortium name="The Broad Institute Genome Sequencing Platform"/>
            <person name="Russ C."/>
            <person name="Cuomo C."/>
            <person name="Young S.K."/>
            <person name="Zeng Q."/>
            <person name="Gargeya S."/>
            <person name="Alvarado L."/>
            <person name="Berlin A."/>
            <person name="Chapman S.B."/>
            <person name="Chen Z."/>
            <person name="Freedman E."/>
            <person name="Gellesch M."/>
            <person name="Goldberg J."/>
            <person name="Griggs A."/>
            <person name="Gujja S."/>
            <person name="Heilman E."/>
            <person name="Heiman D."/>
            <person name="Howarth C."/>
            <person name="Mehta T."/>
            <person name="Neiman D."/>
            <person name="Pearson M."/>
            <person name="Roberts A."/>
            <person name="Saif S."/>
            <person name="Shea T."/>
            <person name="Shenoy N."/>
            <person name="Sisk P."/>
            <person name="Stolte C."/>
            <person name="Sykes S."/>
            <person name="White J."/>
            <person name="Yandava C."/>
            <person name="Burger G."/>
            <person name="Gray M.W."/>
            <person name="Holland P.W.H."/>
            <person name="King N."/>
            <person name="Lang F.B.F."/>
            <person name="Roger A.J."/>
            <person name="Ruiz-Trillo I."/>
            <person name="Haas B."/>
            <person name="Nusbaum C."/>
            <person name="Birren B."/>
        </authorList>
    </citation>
    <scope>NUCLEOTIDE SEQUENCE [LARGE SCALE GENOMIC DNA]</scope>
    <source>
        <strain evidence="7 8">JP610</strain>
    </source>
</reference>
<evidence type="ECO:0000256" key="2">
    <source>
        <dbReference type="ARBA" id="ARBA00022853"/>
    </source>
</evidence>
<dbReference type="PROSITE" id="PS51640">
    <property type="entry name" value="MRG"/>
    <property type="match status" value="1"/>
</dbReference>
<comment type="subcellular location">
    <subcellularLocation>
        <location evidence="1">Nucleus</location>
    </subcellularLocation>
</comment>
<keyword evidence="2" id="KW-0156">Chromatin regulator</keyword>
<evidence type="ECO:0000256" key="3">
    <source>
        <dbReference type="ARBA" id="ARBA00023015"/>
    </source>
</evidence>
<dbReference type="Gene3D" id="1.10.274.30">
    <property type="entry name" value="MRG domain"/>
    <property type="match status" value="1"/>
</dbReference>
<dbReference type="GO" id="GO:0000123">
    <property type="term" value="C:histone acetyltransferase complex"/>
    <property type="evidence" value="ECO:0007669"/>
    <property type="project" value="TreeGrafter"/>
</dbReference>
<keyword evidence="5" id="KW-0539">Nucleus</keyword>
<dbReference type="AlphaFoldDB" id="A0A0L0G5Y2"/>
<proteinExistence type="predicted"/>
<accession>A0A0L0G5Y2</accession>
<dbReference type="eggNOG" id="KOG3001">
    <property type="taxonomic scope" value="Eukaryota"/>
</dbReference>
<dbReference type="STRING" id="667725.A0A0L0G5Y2"/>
<evidence type="ECO:0000313" key="7">
    <source>
        <dbReference type="EMBL" id="KNC84251.1"/>
    </source>
</evidence>
<evidence type="ECO:0000313" key="8">
    <source>
        <dbReference type="Proteomes" id="UP000054560"/>
    </source>
</evidence>
<gene>
    <name evidence="7" type="ORF">SARC_03522</name>
</gene>
<sequence length="147" mass="17023">MYHTVVRAMYHTVVRAMYHTVVRAMYHTVVRAIDAELAELQSGLIAFFDMALGTYLLYPFERCQYRDVLHDTNWKTLGSVYGAEHLLRLLSVLPALIDEHDLEKEQKNPLVNYCTDLATYLSLNIDTLFVKEYHNVNTAYTRLSTTS</sequence>
<organism evidence="7 8">
    <name type="scientific">Sphaeroforma arctica JP610</name>
    <dbReference type="NCBI Taxonomy" id="667725"/>
    <lineage>
        <taxon>Eukaryota</taxon>
        <taxon>Ichthyosporea</taxon>
        <taxon>Ichthyophonida</taxon>
        <taxon>Sphaeroforma</taxon>
    </lineage>
</organism>
<dbReference type="GeneID" id="25904026"/>
<dbReference type="PANTHER" id="PTHR10880">
    <property type="entry name" value="MORTALITY FACTOR 4-LIKE PROTEIN"/>
    <property type="match status" value="1"/>
</dbReference>
<dbReference type="OrthoDB" id="124855at2759"/>
<dbReference type="GO" id="GO:0005634">
    <property type="term" value="C:nucleus"/>
    <property type="evidence" value="ECO:0007669"/>
    <property type="project" value="UniProtKB-SubCell"/>
</dbReference>
<keyword evidence="8" id="KW-1185">Reference proteome</keyword>
<name>A0A0L0G5Y2_9EUKA</name>
<evidence type="ECO:0000256" key="5">
    <source>
        <dbReference type="ARBA" id="ARBA00023242"/>
    </source>
</evidence>
<dbReference type="GO" id="GO:0006355">
    <property type="term" value="P:regulation of DNA-templated transcription"/>
    <property type="evidence" value="ECO:0007669"/>
    <property type="project" value="InterPro"/>
</dbReference>
<dbReference type="GO" id="GO:0006325">
    <property type="term" value="P:chromatin organization"/>
    <property type="evidence" value="ECO:0007669"/>
    <property type="project" value="UniProtKB-KW"/>
</dbReference>
<dbReference type="PANTHER" id="PTHR10880:SF15">
    <property type="entry name" value="MSL COMPLEX SUBUNIT 3"/>
    <property type="match status" value="1"/>
</dbReference>
<feature type="domain" description="MRG" evidence="6">
    <location>
        <begin position="37"/>
        <end position="134"/>
    </location>
</feature>
<dbReference type="EMBL" id="KQ241777">
    <property type="protein sequence ID" value="KNC84251.1"/>
    <property type="molecule type" value="Genomic_DNA"/>
</dbReference>
<dbReference type="InterPro" id="IPR038217">
    <property type="entry name" value="MRG_C_sf"/>
</dbReference>
<evidence type="ECO:0000259" key="6">
    <source>
        <dbReference type="Pfam" id="PF05712"/>
    </source>
</evidence>
<evidence type="ECO:0000256" key="4">
    <source>
        <dbReference type="ARBA" id="ARBA00023163"/>
    </source>
</evidence>
<dbReference type="InterPro" id="IPR026541">
    <property type="entry name" value="MRG_dom"/>
</dbReference>
<dbReference type="Pfam" id="PF05712">
    <property type="entry name" value="MRG"/>
    <property type="match status" value="1"/>
</dbReference>
<keyword evidence="4" id="KW-0804">Transcription</keyword>
<dbReference type="RefSeq" id="XP_014158153.1">
    <property type="nucleotide sequence ID" value="XM_014302678.1"/>
</dbReference>
<dbReference type="Proteomes" id="UP000054560">
    <property type="component" value="Unassembled WGS sequence"/>
</dbReference>
<protein>
    <recommendedName>
        <fullName evidence="6">MRG domain-containing protein</fullName>
    </recommendedName>
</protein>
<dbReference type="InterPro" id="IPR008676">
    <property type="entry name" value="MRG"/>
</dbReference>